<dbReference type="AlphaFoldDB" id="L7F3Z4"/>
<dbReference type="Gene3D" id="1.10.150.130">
    <property type="match status" value="1"/>
</dbReference>
<evidence type="ECO:0000256" key="1">
    <source>
        <dbReference type="ARBA" id="ARBA00023125"/>
    </source>
</evidence>
<dbReference type="InterPro" id="IPR011010">
    <property type="entry name" value="DNA_brk_join_enz"/>
</dbReference>
<keyword evidence="1" id="KW-0238">DNA-binding</keyword>
<dbReference type="GO" id="GO:0015074">
    <property type="term" value="P:DNA integration"/>
    <property type="evidence" value="ECO:0007669"/>
    <property type="project" value="InterPro"/>
</dbReference>
<evidence type="ECO:0000313" key="5">
    <source>
        <dbReference type="Proteomes" id="UP000010931"/>
    </source>
</evidence>
<protein>
    <submittedName>
        <fullName evidence="4">Phage integrase family protein</fullName>
    </submittedName>
</protein>
<reference evidence="4 5" key="1">
    <citation type="journal article" date="2011" name="Plasmid">
        <title>Streptomyces turgidiscabies Car8 contains a modular pathogenicity island that shares virulence genes with other actinobacterial plant pathogens.</title>
        <authorList>
            <person name="Huguet-Tapia J.C."/>
            <person name="Badger J.H."/>
            <person name="Loria R."/>
            <person name="Pettis G.S."/>
        </authorList>
    </citation>
    <scope>NUCLEOTIDE SEQUENCE [LARGE SCALE GENOMIC DNA]</scope>
    <source>
        <strain evidence="4 5">Car8</strain>
    </source>
</reference>
<feature type="region of interest" description="Disordered" evidence="3">
    <location>
        <begin position="499"/>
        <end position="529"/>
    </location>
</feature>
<dbReference type="SUPFAM" id="SSF47823">
    <property type="entry name" value="lambda integrase-like, N-terminal domain"/>
    <property type="match status" value="1"/>
</dbReference>
<sequence length="529" mass="60682">MVFVRDWHEWRQSPEEGVLGIRDLKSAVDGIGLRPGDPVFLRPDCKVDPDLLDFVLSPEFSRLARSTREDYATDIRLLLDWLWDRSTAWWQADERDLAAYREWRCDSPLNPARIGGAKWDREAAALTKLFTWGKVRPLPVDTGRRSDRAADARRRHVRWLTPRTWRWWIDLGLRGLQSDGSPRPGWDGRTELRNTAFVQLQLSSGLRRQEGGGLLTLELPTQKLGRGLYSHGTVPWALTRSKKTRVFYARADALQQVTAYRETERAWAVQQAQRKGRYVNLPGTWLVTDMTRGLKPKVAWVDGDGTVGRADLCGLGWRDRQRLFTEGPDGPEPLWLWLTEEGLPLLPDRWNTVFRLANLRCEEKLLTAQERETPRHLRTAEARGRAPWAIPHGTRHSFALFMLIVLNDLVERKYGLTPDQRRDFTNLFGDPWWLVAELLGHSDVETTKEHYLSPVRHMRLQSILAFDDEDEAVSGARASGVESRVTGLLARLARETSGIQDLDTLMDPHPMPTSHETELTSTQDEEELA</sequence>
<dbReference type="PATRIC" id="fig|698760.3.peg.5519"/>
<dbReference type="EMBL" id="AEJB01000361">
    <property type="protein sequence ID" value="ELP65721.1"/>
    <property type="molecule type" value="Genomic_DNA"/>
</dbReference>
<evidence type="ECO:0000256" key="2">
    <source>
        <dbReference type="ARBA" id="ARBA00023172"/>
    </source>
</evidence>
<gene>
    <name evidence="4" type="ORF">STRTUCAR8_01988</name>
</gene>
<proteinExistence type="predicted"/>
<keyword evidence="5" id="KW-1185">Reference proteome</keyword>
<evidence type="ECO:0000313" key="4">
    <source>
        <dbReference type="EMBL" id="ELP65721.1"/>
    </source>
</evidence>
<dbReference type="STRING" id="85558.T45_06311"/>
<dbReference type="GO" id="GO:0003677">
    <property type="term" value="F:DNA binding"/>
    <property type="evidence" value="ECO:0007669"/>
    <property type="project" value="UniProtKB-KW"/>
</dbReference>
<keyword evidence="2" id="KW-0233">DNA recombination</keyword>
<dbReference type="SUPFAM" id="SSF56349">
    <property type="entry name" value="DNA breaking-rejoining enzymes"/>
    <property type="match status" value="1"/>
</dbReference>
<organism evidence="4 5">
    <name type="scientific">Streptomyces turgidiscabies (strain Car8)</name>
    <dbReference type="NCBI Taxonomy" id="698760"/>
    <lineage>
        <taxon>Bacteria</taxon>
        <taxon>Bacillati</taxon>
        <taxon>Actinomycetota</taxon>
        <taxon>Actinomycetes</taxon>
        <taxon>Kitasatosporales</taxon>
        <taxon>Streptomycetaceae</taxon>
        <taxon>Streptomyces</taxon>
    </lineage>
</organism>
<accession>L7F3Z4</accession>
<dbReference type="GO" id="GO:0006310">
    <property type="term" value="P:DNA recombination"/>
    <property type="evidence" value="ECO:0007669"/>
    <property type="project" value="UniProtKB-KW"/>
</dbReference>
<comment type="caution">
    <text evidence="4">The sequence shown here is derived from an EMBL/GenBank/DDBJ whole genome shotgun (WGS) entry which is preliminary data.</text>
</comment>
<dbReference type="Proteomes" id="UP000010931">
    <property type="component" value="Unassembled WGS sequence"/>
</dbReference>
<name>L7F3Z4_STRT8</name>
<dbReference type="Gene3D" id="1.10.443.10">
    <property type="entry name" value="Intergrase catalytic core"/>
    <property type="match status" value="1"/>
</dbReference>
<dbReference type="InterPro" id="IPR010998">
    <property type="entry name" value="Integrase_recombinase_N"/>
</dbReference>
<evidence type="ECO:0000256" key="3">
    <source>
        <dbReference type="SAM" id="MobiDB-lite"/>
    </source>
</evidence>
<dbReference type="InterPro" id="IPR013762">
    <property type="entry name" value="Integrase-like_cat_sf"/>
</dbReference>